<keyword evidence="8" id="KW-1185">Reference proteome</keyword>
<dbReference type="RefSeq" id="WP_071676708.1">
    <property type="nucleotide sequence ID" value="NZ_AP025593.1"/>
</dbReference>
<dbReference type="InterPro" id="IPR036428">
    <property type="entry name" value="PCD_sf"/>
</dbReference>
<dbReference type="Gene3D" id="3.30.1360.20">
    <property type="entry name" value="Transcriptional coactivator/pterin dehydratase"/>
    <property type="match status" value="1"/>
</dbReference>
<dbReference type="Proteomes" id="UP000182993">
    <property type="component" value="Chromosome"/>
</dbReference>
<evidence type="ECO:0000313" key="5">
    <source>
        <dbReference type="EMBL" id="APD08933.1"/>
    </source>
</evidence>
<dbReference type="CDD" id="cd00913">
    <property type="entry name" value="PCD_DCoH_subfamily_a"/>
    <property type="match status" value="1"/>
</dbReference>
<dbReference type="GO" id="GO:0008124">
    <property type="term" value="F:4-alpha-hydroxytetrahydrobiopterin dehydratase activity"/>
    <property type="evidence" value="ECO:0007669"/>
    <property type="project" value="UniProtKB-EC"/>
</dbReference>
<organism evidence="5 7">
    <name type="scientific">Thermus brockianus</name>
    <dbReference type="NCBI Taxonomy" id="56956"/>
    <lineage>
        <taxon>Bacteria</taxon>
        <taxon>Thermotogati</taxon>
        <taxon>Deinococcota</taxon>
        <taxon>Deinococci</taxon>
        <taxon>Thermales</taxon>
        <taxon>Thermaceae</taxon>
        <taxon>Thermus</taxon>
    </lineage>
</organism>
<dbReference type="STRING" id="56956.A0O31_00752"/>
<dbReference type="AlphaFoldDB" id="A0A1J0LTZ7"/>
<dbReference type="EMBL" id="AP025593">
    <property type="protein sequence ID" value="BDG15638.1"/>
    <property type="molecule type" value="Genomic_DNA"/>
</dbReference>
<dbReference type="InterPro" id="IPR001533">
    <property type="entry name" value="Pterin_deHydtase"/>
</dbReference>
<sequence>MDWEVRQDPERLYKRFRFKDFREALAFANRVGELAEAKGHHPRLTVAWGQVEVEWWTHSAGGITEKDQEMARLTDSLL</sequence>
<evidence type="ECO:0000256" key="1">
    <source>
        <dbReference type="ARBA" id="ARBA00001554"/>
    </source>
</evidence>
<dbReference type="Proteomes" id="UP000831120">
    <property type="component" value="Chromosome"/>
</dbReference>
<keyword evidence="4" id="KW-0456">Lyase</keyword>
<reference evidence="5" key="2">
    <citation type="journal article" date="2017" name="Stand. Genomic Sci.">
        <title>Complete genome sequence of Thermus brockianus GE-1 reveals key enzymes of xylan/xylose metabolism.</title>
        <authorList>
            <person name="Schaefers C."/>
            <person name="Blank S."/>
            <person name="Wiebusch S."/>
            <person name="Elleuche S."/>
            <person name="Antranikian G."/>
        </authorList>
    </citation>
    <scope>NUCLEOTIDE SEQUENCE</scope>
    <source>
        <strain evidence="5">GE-1</strain>
    </source>
</reference>
<dbReference type="KEGG" id="tbc:A0O31_00752"/>
<evidence type="ECO:0000256" key="4">
    <source>
        <dbReference type="ARBA" id="ARBA00023239"/>
    </source>
</evidence>
<evidence type="ECO:0000313" key="6">
    <source>
        <dbReference type="EMBL" id="BDG15638.1"/>
    </source>
</evidence>
<dbReference type="EMBL" id="CP016312">
    <property type="protein sequence ID" value="APD08933.1"/>
    <property type="molecule type" value="Genomic_DNA"/>
</dbReference>
<dbReference type="SUPFAM" id="SSF55248">
    <property type="entry name" value="PCD-like"/>
    <property type="match status" value="1"/>
</dbReference>
<dbReference type="EC" id="4.2.1.96" evidence="3"/>
<dbReference type="GO" id="GO:0006729">
    <property type="term" value="P:tetrahydrobiopterin biosynthetic process"/>
    <property type="evidence" value="ECO:0007669"/>
    <property type="project" value="InterPro"/>
</dbReference>
<accession>A0A1J0LTZ7</accession>
<evidence type="ECO:0000256" key="2">
    <source>
        <dbReference type="ARBA" id="ARBA00006472"/>
    </source>
</evidence>
<reference evidence="7" key="1">
    <citation type="submission" date="2016-06" db="EMBL/GenBank/DDBJ databases">
        <title>Whole genome sequencing of Thermus brockianus strain GE-1.</title>
        <authorList>
            <person name="Schaefers C."/>
            <person name="Blank S."/>
            <person name="Wiebusch S."/>
            <person name="Elleuche S."/>
            <person name="Antranikian G."/>
        </authorList>
    </citation>
    <scope>NUCLEOTIDE SEQUENCE [LARGE SCALE GENOMIC DNA]</scope>
    <source>
        <strain evidence="7">GE-1</strain>
    </source>
</reference>
<comment type="similarity">
    <text evidence="2">Belongs to the pterin-4-alpha-carbinolamine dehydratase family.</text>
</comment>
<gene>
    <name evidence="5" type="ORF">A0O31_00752</name>
    <name evidence="6" type="ORF">TbrSNM41_03720</name>
</gene>
<dbReference type="PANTHER" id="PTHR42805">
    <property type="entry name" value="PTERIN-4-ALPHA-CARBINOLAMINE DEHYDRATASE-RELATED"/>
    <property type="match status" value="1"/>
</dbReference>
<evidence type="ECO:0000313" key="7">
    <source>
        <dbReference type="Proteomes" id="UP000182993"/>
    </source>
</evidence>
<dbReference type="InterPro" id="IPR050376">
    <property type="entry name" value="Pterin-4-alpha-carb_dehyd"/>
</dbReference>
<dbReference type="OrthoDB" id="9800108at2"/>
<protein>
    <recommendedName>
        <fullName evidence="3">4a-hydroxytetrahydrobiopterin dehydratase</fullName>
        <ecNumber evidence="3">4.2.1.96</ecNumber>
    </recommendedName>
</protein>
<dbReference type="Pfam" id="PF01329">
    <property type="entry name" value="Pterin_4a"/>
    <property type="match status" value="1"/>
</dbReference>
<evidence type="ECO:0000256" key="3">
    <source>
        <dbReference type="ARBA" id="ARBA00013252"/>
    </source>
</evidence>
<reference evidence="6 8" key="3">
    <citation type="journal article" date="2022" name="Microbiol. Resour. Announc.">
        <title>Complete Genome Sequences of Thermus Strains Isolated from Senami Hot Spring in Japan.</title>
        <authorList>
            <person name="Miyazaki K."/>
        </authorList>
    </citation>
    <scope>NUCLEOTIDE SEQUENCE [LARGE SCALE GENOMIC DNA]</scope>
    <source>
        <strain evidence="6 8">SNM4-1</strain>
    </source>
</reference>
<proteinExistence type="inferred from homology"/>
<name>A0A1J0LTZ7_THEBO</name>
<comment type="catalytic activity">
    <reaction evidence="1">
        <text>(4aS,6R)-4a-hydroxy-L-erythro-5,6,7,8-tetrahydrobiopterin = (6R)-L-erythro-6,7-dihydrobiopterin + H2O</text>
        <dbReference type="Rhea" id="RHEA:11920"/>
        <dbReference type="ChEBI" id="CHEBI:15377"/>
        <dbReference type="ChEBI" id="CHEBI:15642"/>
        <dbReference type="ChEBI" id="CHEBI:43120"/>
        <dbReference type="EC" id="4.2.1.96"/>
    </reaction>
</comment>
<dbReference type="PANTHER" id="PTHR42805:SF1">
    <property type="entry name" value="PTERIN-4-ALPHA-CARBINOLAMINE DEHYDRATASE-RELATED"/>
    <property type="match status" value="1"/>
</dbReference>
<evidence type="ECO:0000313" key="8">
    <source>
        <dbReference type="Proteomes" id="UP000831120"/>
    </source>
</evidence>